<keyword evidence="2" id="KW-1185">Reference proteome</keyword>
<proteinExistence type="predicted"/>
<gene>
    <name evidence="1" type="ORF">XENOCAPTIV_012207</name>
</gene>
<reference evidence="1 2" key="1">
    <citation type="submission" date="2021-06" db="EMBL/GenBank/DDBJ databases">
        <authorList>
            <person name="Palmer J.M."/>
        </authorList>
    </citation>
    <scope>NUCLEOTIDE SEQUENCE [LARGE SCALE GENOMIC DNA]</scope>
    <source>
        <strain evidence="1 2">XC_2019</strain>
        <tissue evidence="1">Muscle</tissue>
    </source>
</reference>
<dbReference type="EMBL" id="JAHRIN010019389">
    <property type="protein sequence ID" value="MEQ2198387.1"/>
    <property type="molecule type" value="Genomic_DNA"/>
</dbReference>
<accession>A0ABV0QSC1</accession>
<comment type="caution">
    <text evidence="1">The sequence shown here is derived from an EMBL/GenBank/DDBJ whole genome shotgun (WGS) entry which is preliminary data.</text>
</comment>
<organism evidence="1 2">
    <name type="scientific">Xenoophorus captivus</name>
    <dbReference type="NCBI Taxonomy" id="1517983"/>
    <lineage>
        <taxon>Eukaryota</taxon>
        <taxon>Metazoa</taxon>
        <taxon>Chordata</taxon>
        <taxon>Craniata</taxon>
        <taxon>Vertebrata</taxon>
        <taxon>Euteleostomi</taxon>
        <taxon>Actinopterygii</taxon>
        <taxon>Neopterygii</taxon>
        <taxon>Teleostei</taxon>
        <taxon>Neoteleostei</taxon>
        <taxon>Acanthomorphata</taxon>
        <taxon>Ovalentaria</taxon>
        <taxon>Atherinomorphae</taxon>
        <taxon>Cyprinodontiformes</taxon>
        <taxon>Goodeidae</taxon>
        <taxon>Xenoophorus</taxon>
    </lineage>
</organism>
<evidence type="ECO:0000313" key="1">
    <source>
        <dbReference type="EMBL" id="MEQ2198387.1"/>
    </source>
</evidence>
<sequence length="72" mass="7834">VCTGMCGWCTSSRAACPALRPFSPTALEMVAASSSSKLSERSTTWEPQWQVPVTRLSGTTMCLNFTSSWLEN</sequence>
<protein>
    <submittedName>
        <fullName evidence="1">Uncharacterized protein</fullName>
    </submittedName>
</protein>
<feature type="non-terminal residue" evidence="1">
    <location>
        <position position="72"/>
    </location>
</feature>
<name>A0ABV0QSC1_9TELE</name>
<feature type="non-terminal residue" evidence="1">
    <location>
        <position position="1"/>
    </location>
</feature>
<dbReference type="Proteomes" id="UP001434883">
    <property type="component" value="Unassembled WGS sequence"/>
</dbReference>
<evidence type="ECO:0000313" key="2">
    <source>
        <dbReference type="Proteomes" id="UP001434883"/>
    </source>
</evidence>